<dbReference type="SUPFAM" id="SSF51261">
    <property type="entry name" value="Duplicated hybrid motif"/>
    <property type="match status" value="1"/>
</dbReference>
<dbReference type="Proteomes" id="UP000663722">
    <property type="component" value="Chromosome"/>
</dbReference>
<feature type="domain" description="M23ase beta-sheet core" evidence="1">
    <location>
        <begin position="75"/>
        <end position="161"/>
    </location>
</feature>
<dbReference type="EMBL" id="CP061800">
    <property type="protein sequence ID" value="QTA88460.1"/>
    <property type="molecule type" value="Genomic_DNA"/>
</dbReference>
<dbReference type="Pfam" id="PF01551">
    <property type="entry name" value="Peptidase_M23"/>
    <property type="match status" value="1"/>
</dbReference>
<protein>
    <submittedName>
        <fullName evidence="2">Peptidase M23 domain-containing protein</fullName>
    </submittedName>
</protein>
<dbReference type="InterPro" id="IPR016047">
    <property type="entry name" value="M23ase_b-sheet_dom"/>
</dbReference>
<reference evidence="2" key="1">
    <citation type="journal article" date="2021" name="Microb. Physiol.">
        <title>Proteogenomic Insights into the Physiology of Marine, Sulfate-Reducing, Filamentous Desulfonema limicola and Desulfonema magnum.</title>
        <authorList>
            <person name="Schnaars V."/>
            <person name="Wohlbrand L."/>
            <person name="Scheve S."/>
            <person name="Hinrichs C."/>
            <person name="Reinhardt R."/>
            <person name="Rabus R."/>
        </authorList>
    </citation>
    <scope>NUCLEOTIDE SEQUENCE</scope>
    <source>
        <strain evidence="2">4be13</strain>
    </source>
</reference>
<dbReference type="RefSeq" id="WP_207683217.1">
    <property type="nucleotide sequence ID" value="NZ_CP061800.1"/>
</dbReference>
<evidence type="ECO:0000313" key="3">
    <source>
        <dbReference type="Proteomes" id="UP000663722"/>
    </source>
</evidence>
<organism evidence="2 3">
    <name type="scientific">Desulfonema magnum</name>
    <dbReference type="NCBI Taxonomy" id="45655"/>
    <lineage>
        <taxon>Bacteria</taxon>
        <taxon>Pseudomonadati</taxon>
        <taxon>Thermodesulfobacteriota</taxon>
        <taxon>Desulfobacteria</taxon>
        <taxon>Desulfobacterales</taxon>
        <taxon>Desulfococcaceae</taxon>
        <taxon>Desulfonema</taxon>
    </lineage>
</organism>
<evidence type="ECO:0000259" key="1">
    <source>
        <dbReference type="Pfam" id="PF01551"/>
    </source>
</evidence>
<sequence>MVANSEFYLEKTKFTEYMVTYNRLDETGFREWFFYPGMAFNSPEKWWGNGGYRHSPHEGTDICFYKNRNNKRLRLDKTAKIPAMYDGEVVRIGDDFLGKSVYMRHEICDGRGRQLYTIYGHTTPCHHLHSGSVVKEGEVIATISDHKKKVKILPHLHISVAWVPVSYPCEKLDWSTISNTDVITLVNPMEVIAAHLSPHEKSKKQAAIYQYP</sequence>
<name>A0A975BN20_9BACT</name>
<gene>
    <name evidence="2" type="ORF">dnm_045070</name>
</gene>
<dbReference type="KEGG" id="dmm:dnm_045070"/>
<evidence type="ECO:0000313" key="2">
    <source>
        <dbReference type="EMBL" id="QTA88460.1"/>
    </source>
</evidence>
<keyword evidence="3" id="KW-1185">Reference proteome</keyword>
<dbReference type="AlphaFoldDB" id="A0A975BN20"/>
<proteinExistence type="predicted"/>
<accession>A0A975BN20</accession>
<dbReference type="Gene3D" id="2.70.70.10">
    <property type="entry name" value="Glucose Permease (Domain IIA)"/>
    <property type="match status" value="1"/>
</dbReference>
<dbReference type="InterPro" id="IPR011055">
    <property type="entry name" value="Dup_hybrid_motif"/>
</dbReference>